<sequence length="59" mass="7013">MSELANIVSHPGRRSEVARHLERLHVFQPVHDLPAQLSEKLERLEMAERRMQQERSRAR</sequence>
<evidence type="ECO:0000313" key="1">
    <source>
        <dbReference type="EMBL" id="MBB4003381.1"/>
    </source>
</evidence>
<name>A0A7W6HDT0_9HYPH</name>
<evidence type="ECO:0000313" key="2">
    <source>
        <dbReference type="Proteomes" id="UP000588647"/>
    </source>
</evidence>
<dbReference type="Proteomes" id="UP000588647">
    <property type="component" value="Unassembled WGS sequence"/>
</dbReference>
<protein>
    <submittedName>
        <fullName evidence="1">Uncharacterized protein</fullName>
    </submittedName>
</protein>
<accession>A0A7W6HDT0</accession>
<keyword evidence="2" id="KW-1185">Reference proteome</keyword>
<dbReference type="AlphaFoldDB" id="A0A7W6HDT0"/>
<organism evidence="1 2">
    <name type="scientific">Aurantimonas endophytica</name>
    <dbReference type="NCBI Taxonomy" id="1522175"/>
    <lineage>
        <taxon>Bacteria</taxon>
        <taxon>Pseudomonadati</taxon>
        <taxon>Pseudomonadota</taxon>
        <taxon>Alphaproteobacteria</taxon>
        <taxon>Hyphomicrobiales</taxon>
        <taxon>Aurantimonadaceae</taxon>
        <taxon>Aurantimonas</taxon>
    </lineage>
</organism>
<proteinExistence type="predicted"/>
<dbReference type="EMBL" id="JACIEM010000003">
    <property type="protein sequence ID" value="MBB4003381.1"/>
    <property type="molecule type" value="Genomic_DNA"/>
</dbReference>
<dbReference type="RefSeq" id="WP_183208369.1">
    <property type="nucleotide sequence ID" value="NZ_JAAAMM010000003.1"/>
</dbReference>
<reference evidence="1 2" key="1">
    <citation type="submission" date="2020-08" db="EMBL/GenBank/DDBJ databases">
        <title>Genomic Encyclopedia of Type Strains, Phase IV (KMG-IV): sequencing the most valuable type-strain genomes for metagenomic binning, comparative biology and taxonomic classification.</title>
        <authorList>
            <person name="Goeker M."/>
        </authorList>
    </citation>
    <scope>NUCLEOTIDE SEQUENCE [LARGE SCALE GENOMIC DNA]</scope>
    <source>
        <strain evidence="1 2">DSM 103570</strain>
    </source>
</reference>
<comment type="caution">
    <text evidence="1">The sequence shown here is derived from an EMBL/GenBank/DDBJ whole genome shotgun (WGS) entry which is preliminary data.</text>
</comment>
<gene>
    <name evidence="1" type="ORF">GGR03_002462</name>
</gene>